<feature type="region of interest" description="Disordered" evidence="1">
    <location>
        <begin position="1"/>
        <end position="91"/>
    </location>
</feature>
<evidence type="ECO:0000256" key="1">
    <source>
        <dbReference type="SAM" id="MobiDB-lite"/>
    </source>
</evidence>
<keyword evidence="3" id="KW-1185">Reference proteome</keyword>
<sequence>GPPRASPPGHGRTRFPPPPPAAGGYSVQLDPLHFPSFAEGALMGQRAPSPALLVPQPVPPPQERSKTSPRSHRSDGEFSPRSHYSDSDEAS</sequence>
<gene>
    <name evidence="2" type="primary">Atoh1</name>
    <name evidence="2" type="ORF">BALREX_R12297</name>
</gene>
<organism evidence="2 3">
    <name type="scientific">Balaeniceps rex</name>
    <name type="common">Shoebill</name>
    <dbReference type="NCBI Taxonomy" id="33584"/>
    <lineage>
        <taxon>Eukaryota</taxon>
        <taxon>Metazoa</taxon>
        <taxon>Chordata</taxon>
        <taxon>Craniata</taxon>
        <taxon>Vertebrata</taxon>
        <taxon>Euteleostomi</taxon>
        <taxon>Archelosauria</taxon>
        <taxon>Archosauria</taxon>
        <taxon>Dinosauria</taxon>
        <taxon>Saurischia</taxon>
        <taxon>Theropoda</taxon>
        <taxon>Coelurosauria</taxon>
        <taxon>Aves</taxon>
        <taxon>Neognathae</taxon>
        <taxon>Neoaves</taxon>
        <taxon>Aequornithes</taxon>
        <taxon>Pelecaniformes</taxon>
        <taxon>Balaenicipitidae</taxon>
        <taxon>Balaeniceps</taxon>
    </lineage>
</organism>
<dbReference type="EMBL" id="VYZW01017239">
    <property type="protein sequence ID" value="NXS41943.1"/>
    <property type="molecule type" value="Genomic_DNA"/>
</dbReference>
<dbReference type="OrthoDB" id="6161578at2759"/>
<protein>
    <submittedName>
        <fullName evidence="2">ATOH1 protein</fullName>
    </submittedName>
</protein>
<dbReference type="Proteomes" id="UP000528411">
    <property type="component" value="Unassembled WGS sequence"/>
</dbReference>
<feature type="compositionally biased region" description="Basic and acidic residues" evidence="1">
    <location>
        <begin position="72"/>
        <end position="91"/>
    </location>
</feature>
<feature type="non-terminal residue" evidence="2">
    <location>
        <position position="91"/>
    </location>
</feature>
<dbReference type="AlphaFoldDB" id="A0A7L2U8N9"/>
<name>A0A7L2U8N9_BALRX</name>
<feature type="non-terminal residue" evidence="2">
    <location>
        <position position="1"/>
    </location>
</feature>
<evidence type="ECO:0000313" key="2">
    <source>
        <dbReference type="EMBL" id="NXS41943.1"/>
    </source>
</evidence>
<accession>A0A7L2U8N9</accession>
<evidence type="ECO:0000313" key="3">
    <source>
        <dbReference type="Proteomes" id="UP000528411"/>
    </source>
</evidence>
<reference evidence="2 3" key="1">
    <citation type="submission" date="2019-09" db="EMBL/GenBank/DDBJ databases">
        <title>Bird 10,000 Genomes (B10K) Project - Family phase.</title>
        <authorList>
            <person name="Zhang G."/>
        </authorList>
    </citation>
    <scope>NUCLEOTIDE SEQUENCE [LARGE SCALE GENOMIC DNA]</scope>
    <source>
        <strain evidence="2">B10K-DU-012-56</strain>
    </source>
</reference>
<proteinExistence type="predicted"/>
<comment type="caution">
    <text evidence="2">The sequence shown here is derived from an EMBL/GenBank/DDBJ whole genome shotgun (WGS) entry which is preliminary data.</text>
</comment>